<reference evidence="8 9" key="1">
    <citation type="submission" date="2013-10" db="EMBL/GenBank/DDBJ databases">
        <title>Salinisphaera halophila YIM 95161 Genome Sequencing.</title>
        <authorList>
            <person name="Lai Q."/>
            <person name="Li C."/>
            <person name="Shao Z."/>
        </authorList>
    </citation>
    <scope>NUCLEOTIDE SEQUENCE [LARGE SCALE GENOMIC DNA]</scope>
    <source>
        <strain evidence="8 9">YIM 95161</strain>
    </source>
</reference>
<gene>
    <name evidence="6" type="primary">rpsQ</name>
    <name evidence="8" type="ORF">SAHL_12860</name>
</gene>
<comment type="function">
    <text evidence="6">One of the primary rRNA binding proteins, it binds specifically to the 5'-end of 16S ribosomal RNA.</text>
</comment>
<protein>
    <recommendedName>
        <fullName evidence="6">Small ribosomal subunit protein uS17</fullName>
    </recommendedName>
</protein>
<name>A0A423PLH5_9GAMM</name>
<evidence type="ECO:0000256" key="1">
    <source>
        <dbReference type="ARBA" id="ARBA00010254"/>
    </source>
</evidence>
<evidence type="ECO:0000256" key="7">
    <source>
        <dbReference type="SAM" id="MobiDB-lite"/>
    </source>
</evidence>
<keyword evidence="3 6" id="KW-0694">RNA-binding</keyword>
<evidence type="ECO:0000313" key="9">
    <source>
        <dbReference type="Proteomes" id="UP000285123"/>
    </source>
</evidence>
<dbReference type="EMBL" id="AYKF01000100">
    <property type="protein sequence ID" value="ROO26474.1"/>
    <property type="molecule type" value="Genomic_DNA"/>
</dbReference>
<dbReference type="GO" id="GO:0003735">
    <property type="term" value="F:structural constituent of ribosome"/>
    <property type="evidence" value="ECO:0007669"/>
    <property type="project" value="UniProtKB-UniRule"/>
</dbReference>
<dbReference type="NCBIfam" id="NF004123">
    <property type="entry name" value="PRK05610.1"/>
    <property type="match status" value="1"/>
</dbReference>
<comment type="similarity">
    <text evidence="1 6">Belongs to the universal ribosomal protein uS17 family.</text>
</comment>
<evidence type="ECO:0000256" key="4">
    <source>
        <dbReference type="ARBA" id="ARBA00022980"/>
    </source>
</evidence>
<dbReference type="PANTHER" id="PTHR10744">
    <property type="entry name" value="40S RIBOSOMAL PROTEIN S11 FAMILY MEMBER"/>
    <property type="match status" value="1"/>
</dbReference>
<evidence type="ECO:0000256" key="5">
    <source>
        <dbReference type="ARBA" id="ARBA00023274"/>
    </source>
</evidence>
<dbReference type="HAMAP" id="MF_01345_B">
    <property type="entry name" value="Ribosomal_uS17_B"/>
    <property type="match status" value="1"/>
</dbReference>
<dbReference type="NCBIfam" id="TIGR03635">
    <property type="entry name" value="uS17_bact"/>
    <property type="match status" value="1"/>
</dbReference>
<evidence type="ECO:0000256" key="2">
    <source>
        <dbReference type="ARBA" id="ARBA00022730"/>
    </source>
</evidence>
<dbReference type="GO" id="GO:0019843">
    <property type="term" value="F:rRNA binding"/>
    <property type="evidence" value="ECO:0007669"/>
    <property type="project" value="UniProtKB-UniRule"/>
</dbReference>
<dbReference type="CDD" id="cd00364">
    <property type="entry name" value="Ribosomal_uS17"/>
    <property type="match status" value="1"/>
</dbReference>
<dbReference type="InterPro" id="IPR012340">
    <property type="entry name" value="NA-bd_OB-fold"/>
</dbReference>
<evidence type="ECO:0000256" key="6">
    <source>
        <dbReference type="HAMAP-Rule" id="MF_01345"/>
    </source>
</evidence>
<dbReference type="SUPFAM" id="SSF50249">
    <property type="entry name" value="Nucleic acid-binding proteins"/>
    <property type="match status" value="1"/>
</dbReference>
<dbReference type="PANTHER" id="PTHR10744:SF1">
    <property type="entry name" value="SMALL RIBOSOMAL SUBUNIT PROTEIN US17M"/>
    <property type="match status" value="1"/>
</dbReference>
<dbReference type="Proteomes" id="UP000285123">
    <property type="component" value="Unassembled WGS sequence"/>
</dbReference>
<dbReference type="GO" id="GO:0022627">
    <property type="term" value="C:cytosolic small ribosomal subunit"/>
    <property type="evidence" value="ECO:0007669"/>
    <property type="project" value="UniProtKB-UniRule"/>
</dbReference>
<accession>A0A423PLH5</accession>
<keyword evidence="4 6" id="KW-0689">Ribosomal protein</keyword>
<dbReference type="PRINTS" id="PR00973">
    <property type="entry name" value="RIBOSOMALS17"/>
</dbReference>
<dbReference type="InterPro" id="IPR000266">
    <property type="entry name" value="Ribosomal_uS17"/>
</dbReference>
<dbReference type="AlphaFoldDB" id="A0A423PLH5"/>
<proteinExistence type="inferred from homology"/>
<dbReference type="GO" id="GO:0006412">
    <property type="term" value="P:translation"/>
    <property type="evidence" value="ECO:0007669"/>
    <property type="project" value="UniProtKB-UniRule"/>
</dbReference>
<dbReference type="RefSeq" id="WP_123591813.1">
    <property type="nucleotide sequence ID" value="NZ_AYKF01000100.1"/>
</dbReference>
<sequence>MSENNEAVDGKTGQQARSRVVAGKVVSAAMDKTIVVYIERRMQHPLYGKYMRRSTRLKAHDPENTCQVGDLVEIVEGRPESRGKAWALWRVVEKAGEFDTAG</sequence>
<dbReference type="Gene3D" id="2.40.50.140">
    <property type="entry name" value="Nucleic acid-binding proteins"/>
    <property type="match status" value="1"/>
</dbReference>
<dbReference type="OrthoDB" id="9811714at2"/>
<feature type="region of interest" description="Disordered" evidence="7">
    <location>
        <begin position="1"/>
        <end position="21"/>
    </location>
</feature>
<comment type="subunit">
    <text evidence="6">Part of the 30S ribosomal subunit.</text>
</comment>
<keyword evidence="2 6" id="KW-0699">rRNA-binding</keyword>
<evidence type="ECO:0000313" key="8">
    <source>
        <dbReference type="EMBL" id="ROO26474.1"/>
    </source>
</evidence>
<organism evidence="8 9">
    <name type="scientific">Salinisphaera orenii YIM 95161</name>
    <dbReference type="NCBI Taxonomy" id="1051139"/>
    <lineage>
        <taxon>Bacteria</taxon>
        <taxon>Pseudomonadati</taxon>
        <taxon>Pseudomonadota</taxon>
        <taxon>Gammaproteobacteria</taxon>
        <taxon>Salinisphaerales</taxon>
        <taxon>Salinisphaeraceae</taxon>
        <taxon>Salinisphaera</taxon>
    </lineage>
</organism>
<dbReference type="InterPro" id="IPR019984">
    <property type="entry name" value="Ribosomal_uS17_bact/chlr"/>
</dbReference>
<keyword evidence="5 6" id="KW-0687">Ribonucleoprotein</keyword>
<dbReference type="Pfam" id="PF00366">
    <property type="entry name" value="Ribosomal_S17"/>
    <property type="match status" value="1"/>
</dbReference>
<comment type="caution">
    <text evidence="8">The sequence shown here is derived from an EMBL/GenBank/DDBJ whole genome shotgun (WGS) entry which is preliminary data.</text>
</comment>
<evidence type="ECO:0000256" key="3">
    <source>
        <dbReference type="ARBA" id="ARBA00022884"/>
    </source>
</evidence>